<evidence type="ECO:0000313" key="2">
    <source>
        <dbReference type="Proteomes" id="UP000193484"/>
    </source>
</evidence>
<sequence length="136" mass="13968">MVLTHRMLAGAILAVGLTLTGCSSDGDRPAPPAADSGAALNSATAQSVVDAIVAADLAAPNAHDDTAQRCPKIGCLQAVTTDTVTVLKFPSTGTALRHLGQLPDGYGIEDFVVVFDPAVPAEQRTRYQRAISGAVR</sequence>
<dbReference type="PROSITE" id="PS51257">
    <property type="entry name" value="PROKAR_LIPOPROTEIN"/>
    <property type="match status" value="1"/>
</dbReference>
<gene>
    <name evidence="1" type="ORF">AWC04_05355</name>
</gene>
<dbReference type="STRING" id="1793.AWC04_05355"/>
<dbReference type="RefSeq" id="WP_085093804.1">
    <property type="nucleotide sequence ID" value="NZ_AP022603.1"/>
</dbReference>
<name>A0A1X1RIE5_MYCFA</name>
<dbReference type="AlphaFoldDB" id="A0A1X1RIE5"/>
<accession>A0A1X1RIE5</accession>
<keyword evidence="2" id="KW-1185">Reference proteome</keyword>
<dbReference type="EMBL" id="LQOJ01000020">
    <property type="protein sequence ID" value="ORV06860.1"/>
    <property type="molecule type" value="Genomic_DNA"/>
</dbReference>
<comment type="caution">
    <text evidence="1">The sequence shown here is derived from an EMBL/GenBank/DDBJ whole genome shotgun (WGS) entry which is preliminary data.</text>
</comment>
<evidence type="ECO:0000313" key="1">
    <source>
        <dbReference type="EMBL" id="ORV06860.1"/>
    </source>
</evidence>
<reference evidence="1 2" key="1">
    <citation type="submission" date="2016-01" db="EMBL/GenBank/DDBJ databases">
        <title>The new phylogeny of the genus Mycobacterium.</title>
        <authorList>
            <person name="Tarcisio F."/>
            <person name="Conor M."/>
            <person name="Antonella G."/>
            <person name="Elisabetta G."/>
            <person name="Giulia F.S."/>
            <person name="Sara T."/>
            <person name="Anna F."/>
            <person name="Clotilde B."/>
            <person name="Roberto B."/>
            <person name="Veronica D.S."/>
            <person name="Fabio R."/>
            <person name="Monica P."/>
            <person name="Olivier J."/>
            <person name="Enrico T."/>
            <person name="Nicola S."/>
        </authorList>
    </citation>
    <scope>NUCLEOTIDE SEQUENCE [LARGE SCALE GENOMIC DNA]</scope>
    <source>
        <strain evidence="1 2">DSM 44179</strain>
    </source>
</reference>
<protein>
    <submittedName>
        <fullName evidence="1">Uncharacterized protein</fullName>
    </submittedName>
</protein>
<proteinExistence type="predicted"/>
<dbReference type="Proteomes" id="UP000193484">
    <property type="component" value="Unassembled WGS sequence"/>
</dbReference>
<organism evidence="1 2">
    <name type="scientific">Mycolicibacterium fallax</name>
    <name type="common">Mycobacterium fallax</name>
    <dbReference type="NCBI Taxonomy" id="1793"/>
    <lineage>
        <taxon>Bacteria</taxon>
        <taxon>Bacillati</taxon>
        <taxon>Actinomycetota</taxon>
        <taxon>Actinomycetes</taxon>
        <taxon>Mycobacteriales</taxon>
        <taxon>Mycobacteriaceae</taxon>
        <taxon>Mycolicibacterium</taxon>
    </lineage>
</organism>
<dbReference type="OrthoDB" id="4374538at2"/>